<comment type="caution">
    <text evidence="1">The sequence shown here is derived from an EMBL/GenBank/DDBJ whole genome shotgun (WGS) entry which is preliminary data.</text>
</comment>
<dbReference type="Proteomes" id="UP001198862">
    <property type="component" value="Unassembled WGS sequence"/>
</dbReference>
<gene>
    <name evidence="1" type="ORF">LJ725_25770</name>
</gene>
<name>A0ABS8L225_9HYPH</name>
<dbReference type="RefSeq" id="WP_230553817.1">
    <property type="nucleotide sequence ID" value="NZ_JAJISD010000014.1"/>
</dbReference>
<protein>
    <recommendedName>
        <fullName evidence="3">STAS/SEC14 domain-containing protein</fullName>
    </recommendedName>
</protein>
<accession>A0ABS8L225</accession>
<evidence type="ECO:0000313" key="1">
    <source>
        <dbReference type="EMBL" id="MCC8432398.1"/>
    </source>
</evidence>
<sequence>MPLHWNVHSDSRFFEVICDGNVEAHEVHAMLDALVGARALGYRKLFDGTRGETNISAMEIVDIGVRMRNLHRGDVKLGPLAVAIADDKYVLLGRALGMLAAPRRPMRVFKTVQQAHRWLNSPAILASVPEPESEVPSA</sequence>
<evidence type="ECO:0000313" key="2">
    <source>
        <dbReference type="Proteomes" id="UP001198862"/>
    </source>
</evidence>
<evidence type="ECO:0008006" key="3">
    <source>
        <dbReference type="Google" id="ProtNLM"/>
    </source>
</evidence>
<organism evidence="1 2">
    <name type="scientific">Reyranella aquatilis</name>
    <dbReference type="NCBI Taxonomy" id="2035356"/>
    <lineage>
        <taxon>Bacteria</taxon>
        <taxon>Pseudomonadati</taxon>
        <taxon>Pseudomonadota</taxon>
        <taxon>Alphaproteobacteria</taxon>
        <taxon>Hyphomicrobiales</taxon>
        <taxon>Reyranellaceae</taxon>
        <taxon>Reyranella</taxon>
    </lineage>
</organism>
<proteinExistence type="predicted"/>
<reference evidence="1 2" key="1">
    <citation type="submission" date="2021-11" db="EMBL/GenBank/DDBJ databases">
        <authorList>
            <person name="Lee D.-H."/>
            <person name="Kim S.-B."/>
        </authorList>
    </citation>
    <scope>NUCLEOTIDE SEQUENCE [LARGE SCALE GENOMIC DNA]</scope>
    <source>
        <strain evidence="1 2">KCTC 52223</strain>
    </source>
</reference>
<keyword evidence="2" id="KW-1185">Reference proteome</keyword>
<dbReference type="EMBL" id="JAJISD010000014">
    <property type="protein sequence ID" value="MCC8432398.1"/>
    <property type="molecule type" value="Genomic_DNA"/>
</dbReference>